<evidence type="ECO:0000313" key="2">
    <source>
        <dbReference type="EMBL" id="KAK8838758.1"/>
    </source>
</evidence>
<protein>
    <submittedName>
        <fullName evidence="2">Uncharacterized protein</fullName>
    </submittedName>
</protein>
<feature type="compositionally biased region" description="Polar residues" evidence="1">
    <location>
        <begin position="321"/>
        <end position="332"/>
    </location>
</feature>
<name>A0ABR2GYN4_9EUKA</name>
<evidence type="ECO:0000313" key="3">
    <source>
        <dbReference type="Proteomes" id="UP001470230"/>
    </source>
</evidence>
<accession>A0ABR2GYN4</accession>
<gene>
    <name evidence="2" type="ORF">M9Y10_032797</name>
</gene>
<feature type="region of interest" description="Disordered" evidence="1">
    <location>
        <begin position="318"/>
        <end position="339"/>
    </location>
</feature>
<organism evidence="2 3">
    <name type="scientific">Tritrichomonas musculus</name>
    <dbReference type="NCBI Taxonomy" id="1915356"/>
    <lineage>
        <taxon>Eukaryota</taxon>
        <taxon>Metamonada</taxon>
        <taxon>Parabasalia</taxon>
        <taxon>Tritrichomonadida</taxon>
        <taxon>Tritrichomonadidae</taxon>
        <taxon>Tritrichomonas</taxon>
    </lineage>
</organism>
<reference evidence="2 3" key="1">
    <citation type="submission" date="2024-04" db="EMBL/GenBank/DDBJ databases">
        <title>Tritrichomonas musculus Genome.</title>
        <authorList>
            <person name="Alves-Ferreira E."/>
            <person name="Grigg M."/>
            <person name="Lorenzi H."/>
            <person name="Galac M."/>
        </authorList>
    </citation>
    <scope>NUCLEOTIDE SEQUENCE [LARGE SCALE GENOMIC DNA]</scope>
    <source>
        <strain evidence="2 3">EAF2021</strain>
    </source>
</reference>
<proteinExistence type="predicted"/>
<sequence length="339" mass="39332">MKKQKQPQLKYPNATWITIRTPIYSRTPSASGLNSPKFRSIAELPTIEQDIDPTTKPLFNHSNTLFSDQEVDMIQYATGSHEIDNCISLKQNHSRLKQIQMVQQELHPEFAIGRSQAKIQIEKDLSDSEKYDEDLDSVISFEDDLNPICFDKDELLTSRSRNINFNQDTHRNEHDDASKREMEEHIWNYCRKSNDPDEIIPNYSSRENNKGVDKKFSPYQMEFYVDEGSNQTMVKKSKTSLGVKKKLDAIALYSAIEKEKRDFVDTKSKLSEKDKLKLESSISAMRYASYMQKNHQKVPDFLDGLDFSSAKMKYMKKKSSLTQPVSPRTSNMHRPLPRL</sequence>
<keyword evidence="3" id="KW-1185">Reference proteome</keyword>
<comment type="caution">
    <text evidence="2">The sequence shown here is derived from an EMBL/GenBank/DDBJ whole genome shotgun (WGS) entry which is preliminary data.</text>
</comment>
<dbReference type="Proteomes" id="UP001470230">
    <property type="component" value="Unassembled WGS sequence"/>
</dbReference>
<evidence type="ECO:0000256" key="1">
    <source>
        <dbReference type="SAM" id="MobiDB-lite"/>
    </source>
</evidence>
<dbReference type="EMBL" id="JAPFFF010000054">
    <property type="protein sequence ID" value="KAK8838758.1"/>
    <property type="molecule type" value="Genomic_DNA"/>
</dbReference>